<dbReference type="EMBL" id="JAGJRS010000002">
    <property type="protein sequence ID" value="MBP1472805.1"/>
    <property type="molecule type" value="Genomic_DNA"/>
</dbReference>
<feature type="chain" id="PRO_5046897650" evidence="2">
    <location>
        <begin position="23"/>
        <end position="416"/>
    </location>
</feature>
<comment type="similarity">
    <text evidence="1">Belongs to the transglycosylase Slt family.</text>
</comment>
<feature type="domain" description="LysM" evidence="3">
    <location>
        <begin position="369"/>
        <end position="412"/>
    </location>
</feature>
<evidence type="ECO:0000313" key="4">
    <source>
        <dbReference type="EMBL" id="MBP1472805.1"/>
    </source>
</evidence>
<accession>A0ABS4DIB9</accession>
<sequence>MKHVLRPLPLLLPLLLAACATAPLPQAEPPRVEAPTATVPEVTAAPGAAQLPVTTTNVWERLRDSFAMTDCAADPAIDTWARRYTRSPRHFEAQMQRILPRLVYVEASAMRHGVPGEFALLPWVESHFNPVAPQHKRAAGMWQIMPGTARHMGLSVEPSYDARLDLTESTDKVMALLSHYHDYFQDWRLADYAYNAGRYGIDRLVNREGAPAAEPAVPTLPVRASTRAHLVKLMAIACVVQQPERFHVTLPTLDTDQQLVAVEVNRRISLKTVARQVGLPLEALTVINAGYRNGIIDTRHGGRVLLPRRHADRLRTTLLAQAVGDSDDRVASVSARPALPELGDDDVPATRKAEHIPATPAAGAADPPAVHVVHRGDTLFDLAHRYHVQIAQLKRWNHLRGNAIRIGQKLRVRAPE</sequence>
<dbReference type="SMART" id="SM00257">
    <property type="entry name" value="LysM"/>
    <property type="match status" value="1"/>
</dbReference>
<gene>
    <name evidence="4" type="ORF">J7I44_00700</name>
</gene>
<dbReference type="Pfam" id="PF01464">
    <property type="entry name" value="SLT"/>
    <property type="match status" value="1"/>
</dbReference>
<dbReference type="Pfam" id="PF01476">
    <property type="entry name" value="LysM"/>
    <property type="match status" value="1"/>
</dbReference>
<dbReference type="InterPro" id="IPR018392">
    <property type="entry name" value="LysM"/>
</dbReference>
<evidence type="ECO:0000256" key="2">
    <source>
        <dbReference type="SAM" id="SignalP"/>
    </source>
</evidence>
<dbReference type="SUPFAM" id="SSF54106">
    <property type="entry name" value="LysM domain"/>
    <property type="match status" value="1"/>
</dbReference>
<dbReference type="Proteomes" id="UP000823790">
    <property type="component" value="Unassembled WGS sequence"/>
</dbReference>
<comment type="caution">
    <text evidence="4">The sequence shown here is derived from an EMBL/GenBank/DDBJ whole genome shotgun (WGS) entry which is preliminary data.</text>
</comment>
<name>A0ABS4DIB9_9GAMM</name>
<feature type="signal peptide" evidence="2">
    <location>
        <begin position="1"/>
        <end position="22"/>
    </location>
</feature>
<evidence type="ECO:0000259" key="3">
    <source>
        <dbReference type="PROSITE" id="PS51782"/>
    </source>
</evidence>
<dbReference type="InterPro" id="IPR008258">
    <property type="entry name" value="Transglycosylase_SLT_dom_1"/>
</dbReference>
<dbReference type="PROSITE" id="PS51257">
    <property type="entry name" value="PROKAR_LIPOPROTEIN"/>
    <property type="match status" value="1"/>
</dbReference>
<keyword evidence="5" id="KW-1185">Reference proteome</keyword>
<dbReference type="RefSeq" id="WP_209614540.1">
    <property type="nucleotide sequence ID" value="NZ_JAGJRS010000002.1"/>
</dbReference>
<dbReference type="PANTHER" id="PTHR37423:SF2">
    <property type="entry name" value="MEMBRANE-BOUND LYTIC MUREIN TRANSGLYCOSYLASE C"/>
    <property type="match status" value="1"/>
</dbReference>
<dbReference type="Gene3D" id="1.10.530.10">
    <property type="match status" value="1"/>
</dbReference>
<keyword evidence="2" id="KW-0732">Signal</keyword>
<dbReference type="InterPro" id="IPR036779">
    <property type="entry name" value="LysM_dom_sf"/>
</dbReference>
<dbReference type="CDD" id="cd16894">
    <property type="entry name" value="MltD-like"/>
    <property type="match status" value="1"/>
</dbReference>
<evidence type="ECO:0000313" key="5">
    <source>
        <dbReference type="Proteomes" id="UP000823790"/>
    </source>
</evidence>
<organism evidence="4 5">
    <name type="scientific">Frateuria flava</name>
    <dbReference type="NCBI Taxonomy" id="2821489"/>
    <lineage>
        <taxon>Bacteria</taxon>
        <taxon>Pseudomonadati</taxon>
        <taxon>Pseudomonadota</taxon>
        <taxon>Gammaproteobacteria</taxon>
        <taxon>Lysobacterales</taxon>
        <taxon>Rhodanobacteraceae</taxon>
        <taxon>Frateuria</taxon>
    </lineage>
</organism>
<proteinExistence type="inferred from homology"/>
<dbReference type="Gene3D" id="3.10.350.10">
    <property type="entry name" value="LysM domain"/>
    <property type="match status" value="1"/>
</dbReference>
<dbReference type="PANTHER" id="PTHR37423">
    <property type="entry name" value="SOLUBLE LYTIC MUREIN TRANSGLYCOSYLASE-RELATED"/>
    <property type="match status" value="1"/>
</dbReference>
<protein>
    <submittedName>
        <fullName evidence="4">Transglycosylase SLT domain-containing protein</fullName>
    </submittedName>
</protein>
<evidence type="ECO:0000256" key="1">
    <source>
        <dbReference type="ARBA" id="ARBA00007734"/>
    </source>
</evidence>
<dbReference type="SUPFAM" id="SSF53955">
    <property type="entry name" value="Lysozyme-like"/>
    <property type="match status" value="1"/>
</dbReference>
<dbReference type="CDD" id="cd00118">
    <property type="entry name" value="LysM"/>
    <property type="match status" value="1"/>
</dbReference>
<dbReference type="PROSITE" id="PS51782">
    <property type="entry name" value="LYSM"/>
    <property type="match status" value="1"/>
</dbReference>
<dbReference type="InterPro" id="IPR023346">
    <property type="entry name" value="Lysozyme-like_dom_sf"/>
</dbReference>
<reference evidence="4 5" key="1">
    <citation type="submission" date="2021-04" db="EMBL/GenBank/DDBJ databases">
        <authorList>
            <person name="Huq M.A."/>
        </authorList>
    </citation>
    <scope>NUCLEOTIDE SEQUENCE [LARGE SCALE GENOMIC DNA]</scope>
    <source>
        <strain evidence="4 5">MAH-13</strain>
    </source>
</reference>